<reference evidence="2" key="1">
    <citation type="submission" date="2016-11" db="UniProtKB">
        <authorList>
            <consortium name="WormBaseParasite"/>
        </authorList>
    </citation>
    <scope>IDENTIFICATION</scope>
    <source>
        <strain evidence="2">KR3021</strain>
    </source>
</reference>
<evidence type="ECO:0000313" key="1">
    <source>
        <dbReference type="Proteomes" id="UP000095286"/>
    </source>
</evidence>
<proteinExistence type="predicted"/>
<sequence>MSGKELGKGGAKRHKKVLHDSIQGIAEQHFKQNKPEGDLLKILTQGCYYLGATVSNGIQGPCLSLVYANIDTLYGDFQSGMNAWTLCIQQKLCTAADNSTLLASLV</sequence>
<evidence type="ECO:0000313" key="2">
    <source>
        <dbReference type="WBParaSite" id="RSKR_0001040750.1"/>
    </source>
</evidence>
<accession>A0AC35UEE0</accession>
<protein>
    <submittedName>
        <fullName evidence="2">Histone H4</fullName>
    </submittedName>
</protein>
<dbReference type="Proteomes" id="UP000095286">
    <property type="component" value="Unplaced"/>
</dbReference>
<dbReference type="WBParaSite" id="RSKR_0001040750.1">
    <property type="protein sequence ID" value="RSKR_0001040750.1"/>
    <property type="gene ID" value="RSKR_0001040750"/>
</dbReference>
<name>A0AC35UEE0_9BILA</name>
<organism evidence="1 2">
    <name type="scientific">Rhabditophanes sp. KR3021</name>
    <dbReference type="NCBI Taxonomy" id="114890"/>
    <lineage>
        <taxon>Eukaryota</taxon>
        <taxon>Metazoa</taxon>
        <taxon>Ecdysozoa</taxon>
        <taxon>Nematoda</taxon>
        <taxon>Chromadorea</taxon>
        <taxon>Rhabditida</taxon>
        <taxon>Tylenchina</taxon>
        <taxon>Panagrolaimomorpha</taxon>
        <taxon>Strongyloidoidea</taxon>
        <taxon>Alloionematidae</taxon>
        <taxon>Rhabditophanes</taxon>
    </lineage>
</organism>